<dbReference type="InterPro" id="IPR050555">
    <property type="entry name" value="Bact_Solute-Bind_Prot2"/>
</dbReference>
<accession>A0ABV5WNM0</accession>
<evidence type="ECO:0000256" key="1">
    <source>
        <dbReference type="ARBA" id="ARBA00004196"/>
    </source>
</evidence>
<keyword evidence="5" id="KW-1185">Reference proteome</keyword>
<comment type="subcellular location">
    <subcellularLocation>
        <location evidence="1">Cell envelope</location>
    </subcellularLocation>
</comment>
<comment type="similarity">
    <text evidence="2">Belongs to the bacterial solute-binding protein 2 family.</text>
</comment>
<dbReference type="PANTHER" id="PTHR30036">
    <property type="entry name" value="D-XYLOSE-BINDING PERIPLASMIC PROTEIN"/>
    <property type="match status" value="1"/>
</dbReference>
<proteinExistence type="inferred from homology"/>
<dbReference type="Proteomes" id="UP001589609">
    <property type="component" value="Unassembled WGS sequence"/>
</dbReference>
<dbReference type="CDD" id="cd06302">
    <property type="entry name" value="PBP1_LsrB_Quorum_Sensing-like"/>
    <property type="match status" value="1"/>
</dbReference>
<name>A0ABV5WNM0_9BACI</name>
<dbReference type="Pfam" id="PF13407">
    <property type="entry name" value="Peripla_BP_4"/>
    <property type="match status" value="1"/>
</dbReference>
<dbReference type="PANTHER" id="PTHR30036:SF7">
    <property type="entry name" value="ABC TRANSPORTER PERIPLASMIC-BINDING PROTEIN YPHF"/>
    <property type="match status" value="1"/>
</dbReference>
<dbReference type="PROSITE" id="PS51257">
    <property type="entry name" value="PROKAR_LIPOPROTEIN"/>
    <property type="match status" value="1"/>
</dbReference>
<dbReference type="Gene3D" id="3.40.50.2300">
    <property type="match status" value="2"/>
</dbReference>
<evidence type="ECO:0000256" key="2">
    <source>
        <dbReference type="ARBA" id="ARBA00007639"/>
    </source>
</evidence>
<dbReference type="InterPro" id="IPR028082">
    <property type="entry name" value="Peripla_BP_I"/>
</dbReference>
<dbReference type="RefSeq" id="WP_379951805.1">
    <property type="nucleotide sequence ID" value="NZ_JBHMAF010000196.1"/>
</dbReference>
<comment type="caution">
    <text evidence="4">The sequence shown here is derived from an EMBL/GenBank/DDBJ whole genome shotgun (WGS) entry which is preliminary data.</text>
</comment>
<dbReference type="SUPFAM" id="SSF53822">
    <property type="entry name" value="Periplasmic binding protein-like I"/>
    <property type="match status" value="1"/>
</dbReference>
<sequence>MLYKLLTCIFVLFSVSGCDSRSNPPKYEIIYNGESKQSQQSKQNQGDYTNEYTIAVVPKVSGIPYFNAVKDGALEAGRDLGVNVLYMGPTIADWEHQAKIIEELVQRKVNVIAVSANDPNKLGSVLEEAQKKGIKVITWDSDTNSAFRELFINTVDPETLGRHLADTLARSLGEQGSYAIMTGSLNAANLNEWMKWTKVQQQKYYPNMELVEVAATNDAPAEAYEVAKGLLKKYPTLTGIIGLSSVGPPAAAQAVQEAGKQGKVAVVGLSTPNLMREDLKSGAAQIVTLWSPKKLGYLTVRLAKDLLEGNAPQDGKYIKNIGDIEVKGDMVIMGQPIDFTKENIDQYDF</sequence>
<evidence type="ECO:0000259" key="3">
    <source>
        <dbReference type="Pfam" id="PF13407"/>
    </source>
</evidence>
<dbReference type="EMBL" id="JBHMAF010000196">
    <property type="protein sequence ID" value="MFB9761661.1"/>
    <property type="molecule type" value="Genomic_DNA"/>
</dbReference>
<gene>
    <name evidence="4" type="ORF">ACFFMS_25830</name>
</gene>
<evidence type="ECO:0000313" key="4">
    <source>
        <dbReference type="EMBL" id="MFB9761661.1"/>
    </source>
</evidence>
<evidence type="ECO:0000313" key="5">
    <source>
        <dbReference type="Proteomes" id="UP001589609"/>
    </source>
</evidence>
<dbReference type="InterPro" id="IPR025997">
    <property type="entry name" value="SBP_2_dom"/>
</dbReference>
<organism evidence="4 5">
    <name type="scientific">Ectobacillus funiculus</name>
    <dbReference type="NCBI Taxonomy" id="137993"/>
    <lineage>
        <taxon>Bacteria</taxon>
        <taxon>Bacillati</taxon>
        <taxon>Bacillota</taxon>
        <taxon>Bacilli</taxon>
        <taxon>Bacillales</taxon>
        <taxon>Bacillaceae</taxon>
        <taxon>Ectobacillus</taxon>
    </lineage>
</organism>
<feature type="domain" description="Periplasmic binding protein" evidence="3">
    <location>
        <begin position="54"/>
        <end position="310"/>
    </location>
</feature>
<reference evidence="4 5" key="1">
    <citation type="submission" date="2024-09" db="EMBL/GenBank/DDBJ databases">
        <authorList>
            <person name="Sun Q."/>
            <person name="Mori K."/>
        </authorList>
    </citation>
    <scope>NUCLEOTIDE SEQUENCE [LARGE SCALE GENOMIC DNA]</scope>
    <source>
        <strain evidence="4 5">JCM 11201</strain>
    </source>
</reference>
<protein>
    <submittedName>
        <fullName evidence="4">Autoinducer 2 ABC transporter substrate-binding protein</fullName>
    </submittedName>
</protein>